<proteinExistence type="predicted"/>
<organism evidence="1 2">
    <name type="scientific">Neohortaea acidophila</name>
    <dbReference type="NCBI Taxonomy" id="245834"/>
    <lineage>
        <taxon>Eukaryota</taxon>
        <taxon>Fungi</taxon>
        <taxon>Dikarya</taxon>
        <taxon>Ascomycota</taxon>
        <taxon>Pezizomycotina</taxon>
        <taxon>Dothideomycetes</taxon>
        <taxon>Dothideomycetidae</taxon>
        <taxon>Mycosphaerellales</taxon>
        <taxon>Teratosphaeriaceae</taxon>
        <taxon>Neohortaea</taxon>
    </lineage>
</organism>
<sequence length="315" mass="34628">MVCLQYGSDARWSGRVVARGGRICVCNVSTIAFSRYTACSIRPGTTSHRMNGHALCRQAEKDLWFQFDTRRLTDSVEAQPFANMTTVTLSEKGPCLRFRSIVTPIVLNNYQVRRPNWKTSQCLGFCRTPVSSLPSTTMVMTPSPRLFVEQPLSVLLAQIRHGHALLNRMRGIMMNAQQRPHHRRPTFLVHLGVDIDQFVSIIGVLARNHLVGMDVLVEVARKGHVGVLNVRLEVGGVVLQGPVVPGLRGDAVADGGAEFFAVDFRASLLFVRRGRGGGGEVGIEELEGAYVLRRILRGVVLLFGHPVHARGASAS</sequence>
<protein>
    <submittedName>
        <fullName evidence="1">Uncharacterized protein</fullName>
    </submittedName>
</protein>
<keyword evidence="2" id="KW-1185">Reference proteome</keyword>
<accession>A0A6A6PLQ5</accession>
<dbReference type="AlphaFoldDB" id="A0A6A6PLQ5"/>
<gene>
    <name evidence="1" type="ORF">BDY17DRAFT_195270</name>
</gene>
<dbReference type="GeneID" id="54471049"/>
<reference evidence="1" key="1">
    <citation type="journal article" date="2020" name="Stud. Mycol.">
        <title>101 Dothideomycetes genomes: a test case for predicting lifestyles and emergence of pathogens.</title>
        <authorList>
            <person name="Haridas S."/>
            <person name="Albert R."/>
            <person name="Binder M."/>
            <person name="Bloem J."/>
            <person name="Labutti K."/>
            <person name="Salamov A."/>
            <person name="Andreopoulos B."/>
            <person name="Baker S."/>
            <person name="Barry K."/>
            <person name="Bills G."/>
            <person name="Bluhm B."/>
            <person name="Cannon C."/>
            <person name="Castanera R."/>
            <person name="Culley D."/>
            <person name="Daum C."/>
            <person name="Ezra D."/>
            <person name="Gonzalez J."/>
            <person name="Henrissat B."/>
            <person name="Kuo A."/>
            <person name="Liang C."/>
            <person name="Lipzen A."/>
            <person name="Lutzoni F."/>
            <person name="Magnuson J."/>
            <person name="Mondo S."/>
            <person name="Nolan M."/>
            <person name="Ohm R."/>
            <person name="Pangilinan J."/>
            <person name="Park H.-J."/>
            <person name="Ramirez L."/>
            <person name="Alfaro M."/>
            <person name="Sun H."/>
            <person name="Tritt A."/>
            <person name="Yoshinaga Y."/>
            <person name="Zwiers L.-H."/>
            <person name="Turgeon B."/>
            <person name="Goodwin S."/>
            <person name="Spatafora J."/>
            <person name="Crous P."/>
            <person name="Grigoriev I."/>
        </authorList>
    </citation>
    <scope>NUCLEOTIDE SEQUENCE</scope>
    <source>
        <strain evidence="1">CBS 113389</strain>
    </source>
</reference>
<dbReference type="RefSeq" id="XP_033587164.1">
    <property type="nucleotide sequence ID" value="XM_033730047.1"/>
</dbReference>
<evidence type="ECO:0000313" key="1">
    <source>
        <dbReference type="EMBL" id="KAF2480594.1"/>
    </source>
</evidence>
<dbReference type="EMBL" id="MU001639">
    <property type="protein sequence ID" value="KAF2480594.1"/>
    <property type="molecule type" value="Genomic_DNA"/>
</dbReference>
<name>A0A6A6PLQ5_9PEZI</name>
<dbReference type="Proteomes" id="UP000799767">
    <property type="component" value="Unassembled WGS sequence"/>
</dbReference>
<evidence type="ECO:0000313" key="2">
    <source>
        <dbReference type="Proteomes" id="UP000799767"/>
    </source>
</evidence>